<dbReference type="Proteomes" id="UP000546464">
    <property type="component" value="Unassembled WGS sequence"/>
</dbReference>
<comment type="caution">
    <text evidence="4">The sequence shown here is derived from an EMBL/GenBank/DDBJ whole genome shotgun (WGS) entry which is preliminary data.</text>
</comment>
<dbReference type="PANTHER" id="PTHR21666:SF289">
    <property type="entry name" value="L-ALA--D-GLU ENDOPEPTIDASE"/>
    <property type="match status" value="1"/>
</dbReference>
<evidence type="ECO:0000256" key="1">
    <source>
        <dbReference type="ARBA" id="ARBA00022729"/>
    </source>
</evidence>
<dbReference type="RefSeq" id="WP_185675235.1">
    <property type="nucleotide sequence ID" value="NZ_JACHVB010000020.1"/>
</dbReference>
<organism evidence="4 5">
    <name type="scientific">Ruficoccus amylovorans</name>
    <dbReference type="NCBI Taxonomy" id="1804625"/>
    <lineage>
        <taxon>Bacteria</taxon>
        <taxon>Pseudomonadati</taxon>
        <taxon>Verrucomicrobiota</taxon>
        <taxon>Opitutia</taxon>
        <taxon>Puniceicoccales</taxon>
        <taxon>Cerasicoccaceae</taxon>
        <taxon>Ruficoccus</taxon>
    </lineage>
</organism>
<feature type="chain" id="PRO_5032516640" evidence="2">
    <location>
        <begin position="23"/>
        <end position="342"/>
    </location>
</feature>
<evidence type="ECO:0000259" key="3">
    <source>
        <dbReference type="Pfam" id="PF01551"/>
    </source>
</evidence>
<gene>
    <name evidence="4" type="ORF">H5P28_08260</name>
</gene>
<keyword evidence="5" id="KW-1185">Reference proteome</keyword>
<dbReference type="InterPro" id="IPR011055">
    <property type="entry name" value="Dup_hybrid_motif"/>
</dbReference>
<evidence type="ECO:0000256" key="2">
    <source>
        <dbReference type="SAM" id="SignalP"/>
    </source>
</evidence>
<keyword evidence="1 2" id="KW-0732">Signal</keyword>
<dbReference type="Pfam" id="PF01551">
    <property type="entry name" value="Peptidase_M23"/>
    <property type="match status" value="1"/>
</dbReference>
<dbReference type="EMBL" id="JACHVB010000020">
    <property type="protein sequence ID" value="MBC2594254.1"/>
    <property type="molecule type" value="Genomic_DNA"/>
</dbReference>
<dbReference type="InterPro" id="IPR016047">
    <property type="entry name" value="M23ase_b-sheet_dom"/>
</dbReference>
<proteinExistence type="predicted"/>
<dbReference type="InterPro" id="IPR050570">
    <property type="entry name" value="Cell_wall_metabolism_enzyme"/>
</dbReference>
<dbReference type="AlphaFoldDB" id="A0A842HFG1"/>
<name>A0A842HFG1_9BACT</name>
<evidence type="ECO:0000313" key="5">
    <source>
        <dbReference type="Proteomes" id="UP000546464"/>
    </source>
</evidence>
<dbReference type="PANTHER" id="PTHR21666">
    <property type="entry name" value="PEPTIDASE-RELATED"/>
    <property type="match status" value="1"/>
</dbReference>
<feature type="signal peptide" evidence="2">
    <location>
        <begin position="1"/>
        <end position="22"/>
    </location>
</feature>
<dbReference type="Gene3D" id="2.70.70.10">
    <property type="entry name" value="Glucose Permease (Domain IIA)"/>
    <property type="match status" value="1"/>
</dbReference>
<feature type="domain" description="M23ase beta-sheet core" evidence="3">
    <location>
        <begin position="72"/>
        <end position="178"/>
    </location>
</feature>
<accession>A0A842HFG1</accession>
<reference evidence="4 5" key="1">
    <citation type="submission" date="2020-07" db="EMBL/GenBank/DDBJ databases">
        <authorList>
            <person name="Feng X."/>
        </authorList>
    </citation>
    <scope>NUCLEOTIDE SEQUENCE [LARGE SCALE GENOMIC DNA]</scope>
    <source>
        <strain evidence="4 5">JCM31066</strain>
    </source>
</reference>
<dbReference type="GO" id="GO:0004222">
    <property type="term" value="F:metalloendopeptidase activity"/>
    <property type="evidence" value="ECO:0007669"/>
    <property type="project" value="TreeGrafter"/>
</dbReference>
<dbReference type="SUPFAM" id="SSF51261">
    <property type="entry name" value="Duplicated hybrid motif"/>
    <property type="match status" value="1"/>
</dbReference>
<dbReference type="PROSITE" id="PS51257">
    <property type="entry name" value="PROKAR_LIPOPROTEIN"/>
    <property type="match status" value="1"/>
</dbReference>
<protein>
    <submittedName>
        <fullName evidence="4">M23 family metallopeptidase</fullName>
    </submittedName>
</protein>
<sequence>MDKRLRAGFALLFLLACGSAWAQQGNLIPVYWPTPDGEYFQTGDIMPLLQPTASGRPESGLYGLVRNGGTRFHEGIDLKPMGRDRNGEATDPIYAAMAGRVAYVNRIAGNSGYGRYVVIEHTQLDVPVYTLYAHMADIDSRIQAGVQVEAGGRLGRMGRSAGGYSIPKSRSHLHFEIGLRDSNRFQDFYNYKRYGGKNQHGNYNGINLTGMDPLRFFERARTGRLTSMRELIQSQPVAFTLQVSTRQAPDFITRYPALLTQPIPAQGLTGWEIDYTSEGMPIRWTPLTSEDVGTRREGDIALLNYNEEALSHNNRDTLLIKNGKPSLGSGLKNSLQLIFGFR</sequence>
<dbReference type="CDD" id="cd12797">
    <property type="entry name" value="M23_peptidase"/>
    <property type="match status" value="1"/>
</dbReference>
<evidence type="ECO:0000313" key="4">
    <source>
        <dbReference type="EMBL" id="MBC2594254.1"/>
    </source>
</evidence>